<evidence type="ECO:0000313" key="1">
    <source>
        <dbReference type="EMBL" id="VVO13034.1"/>
    </source>
</evidence>
<reference evidence="1 2" key="1">
    <citation type="submission" date="2019-09" db="EMBL/GenBank/DDBJ databases">
        <authorList>
            <person name="Chandra G."/>
            <person name="Truman W A."/>
        </authorList>
    </citation>
    <scope>NUCLEOTIDE SEQUENCE [LARGE SCALE GENOMIC DNA]</scope>
    <source>
        <strain evidence="1">PS691</strain>
    </source>
</reference>
<proteinExistence type="predicted"/>
<organism evidence="1 2">
    <name type="scientific">Pseudomonas fluorescens</name>
    <dbReference type="NCBI Taxonomy" id="294"/>
    <lineage>
        <taxon>Bacteria</taxon>
        <taxon>Pseudomonadati</taxon>
        <taxon>Pseudomonadota</taxon>
        <taxon>Gammaproteobacteria</taxon>
        <taxon>Pseudomonadales</taxon>
        <taxon>Pseudomonadaceae</taxon>
        <taxon>Pseudomonas</taxon>
    </lineage>
</organism>
<dbReference type="AlphaFoldDB" id="A0A5E7DWE3"/>
<dbReference type="Proteomes" id="UP000337909">
    <property type="component" value="Unassembled WGS sequence"/>
</dbReference>
<gene>
    <name evidence="1" type="ORF">PS691_03562</name>
</gene>
<name>A0A5E7DWE3_PSEFL</name>
<accession>A0A5E7DWE3</accession>
<protein>
    <submittedName>
        <fullName evidence="1">Uncharacterized protein</fullName>
    </submittedName>
</protein>
<evidence type="ECO:0000313" key="2">
    <source>
        <dbReference type="Proteomes" id="UP000337909"/>
    </source>
</evidence>
<dbReference type="EMBL" id="CABVHQ010000036">
    <property type="protein sequence ID" value="VVO13034.1"/>
    <property type="molecule type" value="Genomic_DNA"/>
</dbReference>
<sequence>MERSIDPSRSKTCEVEVKNCEVWGKSEWVDLQNDDMKPTSADTLG</sequence>